<sequence length="257" mass="26745">MASTITTTIALIVATLLALTAPGARTQPAAPGPTAAPLNLTAVLEKGGQYSTLIRLLRTTQVEQQINSQLNNSYNGLTVFAPTDNAFNSLKAGTLNSLSQQEQVALVLYHVLPRFYSLSSFQTTSNPIQTQASSNNGVYTLNITSTTSQVNISTGVVNTTITNTLRSDFPLAVYSIEEVLLPYDLFGAKPPGKAPAPAPAKEKSGKSDRTPAAPKADGPSAEAESSPSAAVRLKGRGVVWSFVAGAGVLMGIVGSLL</sequence>
<keyword evidence="6" id="KW-0654">Proteoglycan</keyword>
<dbReference type="AlphaFoldDB" id="A0A8K0N2Q0"/>
<evidence type="ECO:0000313" key="14">
    <source>
        <dbReference type="EMBL" id="KAG1346795.1"/>
    </source>
</evidence>
<evidence type="ECO:0000256" key="2">
    <source>
        <dbReference type="ARBA" id="ARBA00007843"/>
    </source>
</evidence>
<dbReference type="GO" id="GO:0005886">
    <property type="term" value="C:plasma membrane"/>
    <property type="evidence" value="ECO:0007669"/>
    <property type="project" value="UniProtKB-SubCell"/>
</dbReference>
<feature type="transmembrane region" description="Helical" evidence="11">
    <location>
        <begin position="237"/>
        <end position="256"/>
    </location>
</feature>
<evidence type="ECO:0000256" key="4">
    <source>
        <dbReference type="ARBA" id="ARBA00022622"/>
    </source>
</evidence>
<evidence type="ECO:0000256" key="5">
    <source>
        <dbReference type="ARBA" id="ARBA00022729"/>
    </source>
</evidence>
<keyword evidence="11" id="KW-1133">Transmembrane helix</keyword>
<evidence type="ECO:0000259" key="13">
    <source>
        <dbReference type="PROSITE" id="PS50213"/>
    </source>
</evidence>
<keyword evidence="11" id="KW-0812">Transmembrane</keyword>
<name>A0A8K0N2Q0_COCNU</name>
<feature type="compositionally biased region" description="Basic and acidic residues" evidence="10">
    <location>
        <begin position="200"/>
        <end position="209"/>
    </location>
</feature>
<evidence type="ECO:0000256" key="10">
    <source>
        <dbReference type="SAM" id="MobiDB-lite"/>
    </source>
</evidence>
<evidence type="ECO:0000256" key="7">
    <source>
        <dbReference type="ARBA" id="ARBA00023136"/>
    </source>
</evidence>
<evidence type="ECO:0000256" key="12">
    <source>
        <dbReference type="SAM" id="SignalP"/>
    </source>
</evidence>
<evidence type="ECO:0000256" key="1">
    <source>
        <dbReference type="ARBA" id="ARBA00004609"/>
    </source>
</evidence>
<dbReference type="Gene3D" id="2.30.180.10">
    <property type="entry name" value="FAS1 domain"/>
    <property type="match status" value="1"/>
</dbReference>
<dbReference type="GO" id="GO:0009834">
    <property type="term" value="P:plant-type secondary cell wall biogenesis"/>
    <property type="evidence" value="ECO:0007669"/>
    <property type="project" value="UniProtKB-ARBA"/>
</dbReference>
<keyword evidence="4" id="KW-0449">Lipoprotein</keyword>
<feature type="region of interest" description="Disordered" evidence="10">
    <location>
        <begin position="191"/>
        <end position="228"/>
    </location>
</feature>
<keyword evidence="7 11" id="KW-0472">Membrane</keyword>
<dbReference type="SMART" id="SM00554">
    <property type="entry name" value="FAS1"/>
    <property type="match status" value="1"/>
</dbReference>
<comment type="subcellular location">
    <subcellularLocation>
        <location evidence="1">Cell membrane</location>
        <topology evidence="1">Lipid-anchor</topology>
        <topology evidence="1">GPI-anchor</topology>
    </subcellularLocation>
</comment>
<keyword evidence="15" id="KW-1185">Reference proteome</keyword>
<dbReference type="InterPro" id="IPR000782">
    <property type="entry name" value="FAS1_domain"/>
</dbReference>
<dbReference type="InterPro" id="IPR036378">
    <property type="entry name" value="FAS1_dom_sf"/>
</dbReference>
<dbReference type="InterPro" id="IPR045003">
    <property type="entry name" value="FLA_A"/>
</dbReference>
<keyword evidence="5 12" id="KW-0732">Signal</keyword>
<dbReference type="FunFam" id="2.30.180.10:FF:000006">
    <property type="entry name" value="Fasciclin-like arabinogalactan protein 11"/>
    <property type="match status" value="1"/>
</dbReference>
<comment type="function">
    <text evidence="9">May be a cell surface adhesion protein.</text>
</comment>
<comment type="caution">
    <text evidence="14">The sequence shown here is derived from an EMBL/GenBank/DDBJ whole genome shotgun (WGS) entry which is preliminary data.</text>
</comment>
<evidence type="ECO:0000256" key="11">
    <source>
        <dbReference type="SAM" id="Phobius"/>
    </source>
</evidence>
<evidence type="ECO:0000313" key="15">
    <source>
        <dbReference type="Proteomes" id="UP000797356"/>
    </source>
</evidence>
<keyword evidence="8" id="KW-0325">Glycoprotein</keyword>
<reference evidence="14" key="1">
    <citation type="journal article" date="2017" name="Gigascience">
        <title>The genome draft of coconut (Cocos nucifera).</title>
        <authorList>
            <person name="Xiao Y."/>
            <person name="Xu P."/>
            <person name="Fan H."/>
            <person name="Baudouin L."/>
            <person name="Xia W."/>
            <person name="Bocs S."/>
            <person name="Xu J."/>
            <person name="Li Q."/>
            <person name="Guo A."/>
            <person name="Zhou L."/>
            <person name="Li J."/>
            <person name="Wu Y."/>
            <person name="Ma Z."/>
            <person name="Armero A."/>
            <person name="Issali A.E."/>
            <person name="Liu N."/>
            <person name="Peng M."/>
            <person name="Yang Y."/>
        </authorList>
    </citation>
    <scope>NUCLEOTIDE SEQUENCE</scope>
    <source>
        <tissue evidence="14">Spear leaf of Hainan Tall coconut</tissue>
    </source>
</reference>
<evidence type="ECO:0000256" key="3">
    <source>
        <dbReference type="ARBA" id="ARBA00022475"/>
    </source>
</evidence>
<gene>
    <name evidence="14" type="ORF">COCNU_06G006240</name>
</gene>
<feature type="compositionally biased region" description="Low complexity" evidence="10">
    <location>
        <begin position="219"/>
        <end position="228"/>
    </location>
</feature>
<feature type="signal peptide" evidence="12">
    <location>
        <begin position="1"/>
        <end position="26"/>
    </location>
</feature>
<dbReference type="OrthoDB" id="286301at2759"/>
<organism evidence="14 15">
    <name type="scientific">Cocos nucifera</name>
    <name type="common">Coconut palm</name>
    <dbReference type="NCBI Taxonomy" id="13894"/>
    <lineage>
        <taxon>Eukaryota</taxon>
        <taxon>Viridiplantae</taxon>
        <taxon>Streptophyta</taxon>
        <taxon>Embryophyta</taxon>
        <taxon>Tracheophyta</taxon>
        <taxon>Spermatophyta</taxon>
        <taxon>Magnoliopsida</taxon>
        <taxon>Liliopsida</taxon>
        <taxon>Arecaceae</taxon>
        <taxon>Arecoideae</taxon>
        <taxon>Cocoseae</taxon>
        <taxon>Attaleinae</taxon>
        <taxon>Cocos</taxon>
    </lineage>
</organism>
<dbReference type="PROSITE" id="PS50213">
    <property type="entry name" value="FAS1"/>
    <property type="match status" value="1"/>
</dbReference>
<dbReference type="EMBL" id="CM017877">
    <property type="protein sequence ID" value="KAG1346795.1"/>
    <property type="molecule type" value="Genomic_DNA"/>
</dbReference>
<evidence type="ECO:0000256" key="8">
    <source>
        <dbReference type="ARBA" id="ARBA00023180"/>
    </source>
</evidence>
<reference evidence="14" key="2">
    <citation type="submission" date="2019-07" db="EMBL/GenBank/DDBJ databases">
        <authorList>
            <person name="Yang Y."/>
            <person name="Bocs S."/>
            <person name="Baudouin L."/>
        </authorList>
    </citation>
    <scope>NUCLEOTIDE SEQUENCE</scope>
    <source>
        <tissue evidence="14">Spear leaf of Hainan Tall coconut</tissue>
    </source>
</reference>
<dbReference type="PANTHER" id="PTHR32077">
    <property type="entry name" value="FASCICLIN-LIKE ARABINOGALACTAN PROTEIN"/>
    <property type="match status" value="1"/>
</dbReference>
<dbReference type="PANTHER" id="PTHR32077:SF54">
    <property type="entry name" value="FASCICLIN-LIKE ARABINOGALACTAN PROTEIN 13-RELATED"/>
    <property type="match status" value="1"/>
</dbReference>
<evidence type="ECO:0000256" key="9">
    <source>
        <dbReference type="ARBA" id="ARBA00024686"/>
    </source>
</evidence>
<dbReference type="SUPFAM" id="SSF82153">
    <property type="entry name" value="FAS1 domain"/>
    <property type="match status" value="1"/>
</dbReference>
<proteinExistence type="inferred from homology"/>
<dbReference type="Pfam" id="PF02469">
    <property type="entry name" value="Fasciclin"/>
    <property type="match status" value="1"/>
</dbReference>
<comment type="similarity">
    <text evidence="2">Belongs to the fasciclin-like AGP family.</text>
</comment>
<protein>
    <submittedName>
        <fullName evidence="14">Fasciclin-like arabinogalactan protein 6</fullName>
    </submittedName>
</protein>
<accession>A0A8K0N2Q0</accession>
<feature type="chain" id="PRO_5035453212" evidence="12">
    <location>
        <begin position="27"/>
        <end position="257"/>
    </location>
</feature>
<keyword evidence="4" id="KW-0336">GPI-anchor</keyword>
<dbReference type="GO" id="GO:0098552">
    <property type="term" value="C:side of membrane"/>
    <property type="evidence" value="ECO:0007669"/>
    <property type="project" value="UniProtKB-KW"/>
</dbReference>
<feature type="domain" description="FAS1" evidence="13">
    <location>
        <begin position="37"/>
        <end position="180"/>
    </location>
</feature>
<evidence type="ECO:0000256" key="6">
    <source>
        <dbReference type="ARBA" id="ARBA00022974"/>
    </source>
</evidence>
<keyword evidence="3" id="KW-1003">Cell membrane</keyword>
<dbReference type="Proteomes" id="UP000797356">
    <property type="component" value="Chromosome 6"/>
</dbReference>